<protein>
    <submittedName>
        <fullName evidence="2">Uncharacterized protein</fullName>
    </submittedName>
</protein>
<accession>A0A6J4RUR8</accession>
<reference evidence="2" key="1">
    <citation type="submission" date="2020-02" db="EMBL/GenBank/DDBJ databases">
        <authorList>
            <person name="Meier V. D."/>
        </authorList>
    </citation>
    <scope>NUCLEOTIDE SEQUENCE</scope>
    <source>
        <strain evidence="2">AVDCRST_MAG65</strain>
    </source>
</reference>
<name>A0A6J4RUR8_9ACTN</name>
<feature type="compositionally biased region" description="Basic and acidic residues" evidence="1">
    <location>
        <begin position="17"/>
        <end position="40"/>
    </location>
</feature>
<feature type="compositionally biased region" description="Basic and acidic residues" evidence="1">
    <location>
        <begin position="48"/>
        <end position="58"/>
    </location>
</feature>
<proteinExistence type="predicted"/>
<gene>
    <name evidence="2" type="ORF">AVDCRST_MAG65-1097</name>
</gene>
<feature type="non-terminal residue" evidence="2">
    <location>
        <position position="79"/>
    </location>
</feature>
<dbReference type="EMBL" id="CADCVL010000178">
    <property type="protein sequence ID" value="CAA9475688.1"/>
    <property type="molecule type" value="Genomic_DNA"/>
</dbReference>
<feature type="non-terminal residue" evidence="2">
    <location>
        <position position="1"/>
    </location>
</feature>
<evidence type="ECO:0000313" key="2">
    <source>
        <dbReference type="EMBL" id="CAA9475688.1"/>
    </source>
</evidence>
<feature type="region of interest" description="Disordered" evidence="1">
    <location>
        <begin position="14"/>
        <end position="61"/>
    </location>
</feature>
<organism evidence="2">
    <name type="scientific">uncultured Solirubrobacteraceae bacterium</name>
    <dbReference type="NCBI Taxonomy" id="1162706"/>
    <lineage>
        <taxon>Bacteria</taxon>
        <taxon>Bacillati</taxon>
        <taxon>Actinomycetota</taxon>
        <taxon>Thermoleophilia</taxon>
        <taxon>Solirubrobacterales</taxon>
        <taxon>Solirubrobacteraceae</taxon>
        <taxon>environmental samples</taxon>
    </lineage>
</organism>
<dbReference type="AlphaFoldDB" id="A0A6J4RUR8"/>
<evidence type="ECO:0000256" key="1">
    <source>
        <dbReference type="SAM" id="MobiDB-lite"/>
    </source>
</evidence>
<sequence length="79" mass="8608">VVLEDVLGALLQAADGQRARQRDDQQADDQRAEGEAEARGEPQVGQETHGKGILRNEDLDGGPLWADLVRCVGGRRVYL</sequence>